<gene>
    <name evidence="1" type="ORF">AXX12_00610</name>
</gene>
<dbReference type="STRING" id="1794912.AXX12_00610"/>
<dbReference type="AlphaFoldDB" id="A0A154BVV8"/>
<evidence type="ECO:0000313" key="2">
    <source>
        <dbReference type="Proteomes" id="UP000076268"/>
    </source>
</evidence>
<organism evidence="1 2">
    <name type="scientific">Anaerosporomusa subterranea</name>
    <dbReference type="NCBI Taxonomy" id="1794912"/>
    <lineage>
        <taxon>Bacteria</taxon>
        <taxon>Bacillati</taxon>
        <taxon>Bacillota</taxon>
        <taxon>Negativicutes</taxon>
        <taxon>Acetonemataceae</taxon>
        <taxon>Anaerosporomusa</taxon>
    </lineage>
</organism>
<keyword evidence="2" id="KW-1185">Reference proteome</keyword>
<dbReference type="EMBL" id="LSGP01000001">
    <property type="protein sequence ID" value="KYZ78081.1"/>
    <property type="molecule type" value="Genomic_DNA"/>
</dbReference>
<accession>A0A154BVV8</accession>
<sequence length="96" mass="10033">MIARTVVKGTINMIEMIGTKKGTADGIILPTATIAGAKPSTRLSRLPGMSTAIDFIARDTQLSASMIIDGAIDFQDCMPTDGKIFTVTGSGIKDVT</sequence>
<reference evidence="1 2" key="1">
    <citation type="submission" date="2016-02" db="EMBL/GenBank/DDBJ databases">
        <title>Anaerosporomusa subterraneum gen. nov., sp. nov., a spore-forming obligate anaerobe isolated from saprolite.</title>
        <authorList>
            <person name="Choi J.K."/>
            <person name="Shah M."/>
            <person name="Yee N."/>
        </authorList>
    </citation>
    <scope>NUCLEOTIDE SEQUENCE [LARGE SCALE GENOMIC DNA]</scope>
    <source>
        <strain evidence="1 2">RU4</strain>
    </source>
</reference>
<dbReference type="Proteomes" id="UP000076268">
    <property type="component" value="Unassembled WGS sequence"/>
</dbReference>
<protein>
    <submittedName>
        <fullName evidence="1">Uncharacterized protein</fullName>
    </submittedName>
</protein>
<evidence type="ECO:0000313" key="1">
    <source>
        <dbReference type="EMBL" id="KYZ78081.1"/>
    </source>
</evidence>
<comment type="caution">
    <text evidence="1">The sequence shown here is derived from an EMBL/GenBank/DDBJ whole genome shotgun (WGS) entry which is preliminary data.</text>
</comment>
<proteinExistence type="predicted"/>
<name>A0A154BVV8_ANASB</name>